<accession>M0LQ53</accession>
<feature type="compositionally biased region" description="Basic and acidic residues" evidence="1">
    <location>
        <begin position="135"/>
        <end position="144"/>
    </location>
</feature>
<dbReference type="Pfam" id="PF23373">
    <property type="entry name" value="DUF7093"/>
    <property type="match status" value="1"/>
</dbReference>
<sequence length="303" mass="31369">MCSLLGHDYGDPEVERERVENGDEVVLTAKRVERCRSCGHERVISENTEVTALSAAAGVVREPDGTVVIAPDGSDEGTGDASDTPDRTVTAVETMGDDPAEAEPEPAVRNGGSREVAEAERDGTEPADATEPTDETDRGVRDDGAAPVDPATDSSGSGGIEIAESVTATSALDRSTNGGEPADDSADDAGSIDRIGDEPTRRDPSERAPGEWPSEPEGPGPVTTGAGRSDGSTASTAQWPDDTGRDDGSATDEPDEEPERLTGGSFGCTSCGFDAAVIDSPHRAGDICPNCHRGYLAWETRKG</sequence>
<protein>
    <submittedName>
        <fullName evidence="2">Uncharacterized protein</fullName>
    </submittedName>
</protein>
<dbReference type="EMBL" id="AOMB01000043">
    <property type="protein sequence ID" value="EMA35702.1"/>
    <property type="molecule type" value="Genomic_DNA"/>
</dbReference>
<dbReference type="PATRIC" id="fig|1132509.6.peg.3749"/>
<name>M0LQ53_9EURY</name>
<evidence type="ECO:0000313" key="3">
    <source>
        <dbReference type="Proteomes" id="UP000011566"/>
    </source>
</evidence>
<feature type="compositionally biased region" description="Acidic residues" evidence="1">
    <location>
        <begin position="95"/>
        <end position="104"/>
    </location>
</feature>
<feature type="compositionally biased region" description="Acidic residues" evidence="1">
    <location>
        <begin position="249"/>
        <end position="258"/>
    </location>
</feature>
<feature type="compositionally biased region" description="Basic and acidic residues" evidence="1">
    <location>
        <begin position="115"/>
        <end position="124"/>
    </location>
</feature>
<dbReference type="eggNOG" id="arCOG04689">
    <property type="taxonomic scope" value="Archaea"/>
</dbReference>
<comment type="caution">
    <text evidence="2">The sequence shown here is derived from an EMBL/GenBank/DDBJ whole genome shotgun (WGS) entry which is preliminary data.</text>
</comment>
<dbReference type="InterPro" id="IPR055519">
    <property type="entry name" value="DUF7093"/>
</dbReference>
<proteinExistence type="predicted"/>
<reference evidence="2 3" key="1">
    <citation type="journal article" date="2014" name="PLoS Genet.">
        <title>Phylogenetically driven sequencing of extremely halophilic archaea reveals strategies for static and dynamic osmo-response.</title>
        <authorList>
            <person name="Becker E.A."/>
            <person name="Seitzer P.M."/>
            <person name="Tritt A."/>
            <person name="Larsen D."/>
            <person name="Krusor M."/>
            <person name="Yao A.I."/>
            <person name="Wu D."/>
            <person name="Madern D."/>
            <person name="Eisen J.A."/>
            <person name="Darling A.E."/>
            <person name="Facciotti M.T."/>
        </authorList>
    </citation>
    <scope>NUCLEOTIDE SEQUENCE [LARGE SCALE GENOMIC DNA]</scope>
    <source>
        <strain evidence="2 3">100A6</strain>
    </source>
</reference>
<organism evidence="2 3">
    <name type="scientific">Halococcus hamelinensis 100A6</name>
    <dbReference type="NCBI Taxonomy" id="1132509"/>
    <lineage>
        <taxon>Archaea</taxon>
        <taxon>Methanobacteriati</taxon>
        <taxon>Methanobacteriota</taxon>
        <taxon>Stenosarchaea group</taxon>
        <taxon>Halobacteria</taxon>
        <taxon>Halobacteriales</taxon>
        <taxon>Halococcaceae</taxon>
        <taxon>Halococcus</taxon>
    </lineage>
</organism>
<evidence type="ECO:0000313" key="2">
    <source>
        <dbReference type="EMBL" id="EMA35702.1"/>
    </source>
</evidence>
<dbReference type="Proteomes" id="UP000011566">
    <property type="component" value="Unassembled WGS sequence"/>
</dbReference>
<keyword evidence="3" id="KW-1185">Reference proteome</keyword>
<feature type="compositionally biased region" description="Polar residues" evidence="1">
    <location>
        <begin position="166"/>
        <end position="178"/>
    </location>
</feature>
<gene>
    <name evidence="2" type="ORF">C447_16129</name>
</gene>
<feature type="compositionally biased region" description="Low complexity" evidence="1">
    <location>
        <begin position="210"/>
        <end position="221"/>
    </location>
</feature>
<evidence type="ECO:0000256" key="1">
    <source>
        <dbReference type="SAM" id="MobiDB-lite"/>
    </source>
</evidence>
<feature type="compositionally biased region" description="Basic and acidic residues" evidence="1">
    <location>
        <begin position="194"/>
        <end position="209"/>
    </location>
</feature>
<dbReference type="AlphaFoldDB" id="M0LQ53"/>
<feature type="region of interest" description="Disordered" evidence="1">
    <location>
        <begin position="64"/>
        <end position="268"/>
    </location>
</feature>